<dbReference type="EMBL" id="AFJM02000031">
    <property type="protein sequence ID" value="EMM73105.1"/>
    <property type="molecule type" value="Genomic_DNA"/>
</dbReference>
<comment type="caution">
    <text evidence="1">The sequence shown here is derived from an EMBL/GenBank/DDBJ whole genome shotgun (WGS) entry which is preliminary data.</text>
</comment>
<protein>
    <submittedName>
        <fullName evidence="1">Uncharacterized protein</fullName>
    </submittedName>
</protein>
<accession>M6FL19</accession>
<evidence type="ECO:0000313" key="1">
    <source>
        <dbReference type="EMBL" id="EMM73105.1"/>
    </source>
</evidence>
<evidence type="ECO:0000313" key="2">
    <source>
        <dbReference type="Proteomes" id="UP000012101"/>
    </source>
</evidence>
<gene>
    <name evidence="1" type="ORF">LEP1GSC038_0223</name>
</gene>
<dbReference type="AlphaFoldDB" id="M6FL19"/>
<dbReference type="Proteomes" id="UP000012101">
    <property type="component" value="Unassembled WGS sequence"/>
</dbReference>
<sequence length="93" mass="10673">MRKKTADLSLKFPTFSSLLIYQKLTEIRKLKKSWTIHRIKVEIKEGKEMVKTLTLELPVATGEALEKLNLAGIWKDREIGDSTVKKEVSELSD</sequence>
<proteinExistence type="predicted"/>
<organism evidence="1 2">
    <name type="scientific">Leptospira weilii str. 2006001855</name>
    <dbReference type="NCBI Taxonomy" id="996804"/>
    <lineage>
        <taxon>Bacteria</taxon>
        <taxon>Pseudomonadati</taxon>
        <taxon>Spirochaetota</taxon>
        <taxon>Spirochaetia</taxon>
        <taxon>Leptospirales</taxon>
        <taxon>Leptospiraceae</taxon>
        <taxon>Leptospira</taxon>
    </lineage>
</organism>
<reference evidence="1 2" key="1">
    <citation type="submission" date="2013-01" db="EMBL/GenBank/DDBJ databases">
        <authorList>
            <person name="Harkins D.M."/>
            <person name="Durkin A.S."/>
            <person name="Brinkac L.M."/>
            <person name="Haft D.H."/>
            <person name="Selengut J.D."/>
            <person name="Sanka R."/>
            <person name="DePew J."/>
            <person name="Purushe J."/>
            <person name="Hospenthal D.R."/>
            <person name="Murray C.K."/>
            <person name="Pimentel G."/>
            <person name="Wasfy M."/>
            <person name="Vinetz J.M."/>
            <person name="Sutton G.G."/>
            <person name="Nierman W.C."/>
            <person name="Fouts D.E."/>
        </authorList>
    </citation>
    <scope>NUCLEOTIDE SEQUENCE [LARGE SCALE GENOMIC DNA]</scope>
    <source>
        <strain evidence="1 2">2006001855</strain>
    </source>
</reference>
<name>M6FL19_9LEPT</name>